<dbReference type="AlphaFoldDB" id="A0A5B9Y2G4"/>
<feature type="transmembrane region" description="Helical" evidence="1">
    <location>
        <begin position="307"/>
        <end position="326"/>
    </location>
</feature>
<feature type="transmembrane region" description="Helical" evidence="1">
    <location>
        <begin position="79"/>
        <end position="99"/>
    </location>
</feature>
<feature type="transmembrane region" description="Helical" evidence="1">
    <location>
        <begin position="208"/>
        <end position="229"/>
    </location>
</feature>
<organism evidence="3 4">
    <name type="scientific">Spiroplasma chinense</name>
    <dbReference type="NCBI Taxonomy" id="216932"/>
    <lineage>
        <taxon>Bacteria</taxon>
        <taxon>Bacillati</taxon>
        <taxon>Mycoplasmatota</taxon>
        <taxon>Mollicutes</taxon>
        <taxon>Entomoplasmatales</taxon>
        <taxon>Spiroplasmataceae</taxon>
        <taxon>Spiroplasma</taxon>
    </lineage>
</organism>
<dbReference type="InterPro" id="IPR002656">
    <property type="entry name" value="Acyl_transf_3_dom"/>
</dbReference>
<feature type="transmembrane region" description="Helical" evidence="1">
    <location>
        <begin position="244"/>
        <end position="262"/>
    </location>
</feature>
<protein>
    <submittedName>
        <fullName evidence="3">Acyltransferase</fullName>
    </submittedName>
</protein>
<accession>A0A5B9Y2G4</accession>
<dbReference type="KEGG" id="schi:SCHIN_v1c00560"/>
<keyword evidence="3" id="KW-0012">Acyltransferase</keyword>
<feature type="transmembrane region" description="Helical" evidence="1">
    <location>
        <begin position="176"/>
        <end position="196"/>
    </location>
</feature>
<dbReference type="Pfam" id="PF01757">
    <property type="entry name" value="Acyl_transf_3"/>
    <property type="match status" value="1"/>
</dbReference>
<feature type="domain" description="Acyltransferase 3" evidence="2">
    <location>
        <begin position="23"/>
        <end position="324"/>
    </location>
</feature>
<keyword evidence="1" id="KW-0472">Membrane</keyword>
<dbReference type="GO" id="GO:0016747">
    <property type="term" value="F:acyltransferase activity, transferring groups other than amino-acyl groups"/>
    <property type="evidence" value="ECO:0007669"/>
    <property type="project" value="InterPro"/>
</dbReference>
<feature type="transmembrane region" description="Helical" evidence="1">
    <location>
        <begin position="269"/>
        <end position="295"/>
    </location>
</feature>
<sequence length="355" mass="41984">MEKQVFKINENNIKEVKTKRSSNIELLRIFMAICVLVIHFLPSFQANIPFLHGCVGAFAMISGYYLVEKKDNLRFLKFIPTIVFLYVINLSLVLIFNFSSDYKIFSTRLEWIKFLQLGTGPWWYIYAVFILYIFTPFFNAGLKVTGKKVSLILIISFWLTFQIQALLLYSYRPFTYIHNALPTLFFSYLLGGWLKLFGQNVFNYKKTIWISTIVYFLVQLGFHLLYVFLYPQKDDWFDLSKNNGSLLSFGASFFLFASFKIMPMKNYKFIDFLGSISLFIFALHMSTIWFSKFFFHLFGWKYNSDGMYSLASAITFLISLLIYWPYKKYMQGINFLTNKFVQTNFYKKLVVDTQL</sequence>
<keyword evidence="1" id="KW-1133">Transmembrane helix</keyword>
<evidence type="ECO:0000259" key="2">
    <source>
        <dbReference type="Pfam" id="PF01757"/>
    </source>
</evidence>
<dbReference type="Proteomes" id="UP000323144">
    <property type="component" value="Chromosome"/>
</dbReference>
<evidence type="ECO:0000256" key="1">
    <source>
        <dbReference type="SAM" id="Phobius"/>
    </source>
</evidence>
<keyword evidence="1" id="KW-0812">Transmembrane</keyword>
<feature type="transmembrane region" description="Helical" evidence="1">
    <location>
        <begin position="26"/>
        <end position="44"/>
    </location>
</feature>
<keyword evidence="3" id="KW-0808">Transferase</keyword>
<name>A0A5B9Y2G4_9MOLU</name>
<feature type="transmembrane region" description="Helical" evidence="1">
    <location>
        <begin position="123"/>
        <end position="142"/>
    </location>
</feature>
<gene>
    <name evidence="3" type="ORF">SCHIN_v1c00560</name>
</gene>
<feature type="transmembrane region" description="Helical" evidence="1">
    <location>
        <begin position="50"/>
        <end position="67"/>
    </location>
</feature>
<keyword evidence="4" id="KW-1185">Reference proteome</keyword>
<proteinExistence type="predicted"/>
<dbReference type="EMBL" id="CP043026">
    <property type="protein sequence ID" value="QEH61254.1"/>
    <property type="molecule type" value="Genomic_DNA"/>
</dbReference>
<feature type="transmembrane region" description="Helical" evidence="1">
    <location>
        <begin position="149"/>
        <end position="170"/>
    </location>
</feature>
<dbReference type="RefSeq" id="WP_166507649.1">
    <property type="nucleotide sequence ID" value="NZ_CP043026.1"/>
</dbReference>
<reference evidence="3 4" key="1">
    <citation type="submission" date="2019-08" db="EMBL/GenBank/DDBJ databases">
        <title>Complete genome sequence of Spiroplasma chinense CCH (DSM 19755).</title>
        <authorList>
            <person name="Shen H.-Y."/>
            <person name="Lin Y.-C."/>
            <person name="Chou L."/>
            <person name="Kuo C.-H."/>
        </authorList>
    </citation>
    <scope>NUCLEOTIDE SEQUENCE [LARGE SCALE GENOMIC DNA]</scope>
    <source>
        <strain evidence="3 4">CCH</strain>
    </source>
</reference>
<evidence type="ECO:0000313" key="4">
    <source>
        <dbReference type="Proteomes" id="UP000323144"/>
    </source>
</evidence>
<evidence type="ECO:0000313" key="3">
    <source>
        <dbReference type="EMBL" id="QEH61254.1"/>
    </source>
</evidence>